<dbReference type="EC" id="3.1.2.14" evidence="2"/>
<keyword evidence="4" id="KW-0378">Hydrolase</keyword>
<evidence type="ECO:0000256" key="9">
    <source>
        <dbReference type="ARBA" id="ARBA00073799"/>
    </source>
</evidence>
<evidence type="ECO:0000256" key="10">
    <source>
        <dbReference type="ARBA" id="ARBA00079653"/>
    </source>
</evidence>
<reference evidence="12 13" key="1">
    <citation type="submission" date="2019-09" db="EMBL/GenBank/DDBJ databases">
        <title>Bird 10,000 Genomes (B10K) Project - Family phase.</title>
        <authorList>
            <person name="Zhang G."/>
        </authorList>
    </citation>
    <scope>NUCLEOTIDE SEQUENCE [LARGE SCALE GENOMIC DNA]</scope>
    <source>
        <strain evidence="12">B10K-DU-029-38</strain>
        <tissue evidence="12">Muscle</tissue>
    </source>
</reference>
<evidence type="ECO:0000256" key="5">
    <source>
        <dbReference type="ARBA" id="ARBA00022832"/>
    </source>
</evidence>
<protein>
    <recommendedName>
        <fullName evidence="9">S-acyl fatty acid synthase thioesterase, medium chain</fullName>
        <ecNumber evidence="2">3.1.2.14</ecNumber>
    </recommendedName>
    <alternativeName>
        <fullName evidence="10">Thioesterase II</fullName>
    </alternativeName>
</protein>
<dbReference type="InterPro" id="IPR001031">
    <property type="entry name" value="Thioesterase"/>
</dbReference>
<dbReference type="GO" id="GO:0051792">
    <property type="term" value="P:medium-chain fatty acid biosynthetic process"/>
    <property type="evidence" value="ECO:0007669"/>
    <property type="project" value="UniProtKB-ARBA"/>
</dbReference>
<accession>A0A7K8AM13</accession>
<gene>
    <name evidence="12" type="primary">Sast</name>
    <name evidence="12" type="ORF">CNELOR_R02178</name>
</gene>
<name>A0A7K8AM13_9CORV</name>
<dbReference type="Pfam" id="PF00975">
    <property type="entry name" value="Thioesterase"/>
    <property type="match status" value="1"/>
</dbReference>
<keyword evidence="6" id="KW-0443">Lipid metabolism</keyword>
<proteinExistence type="inferred from homology"/>
<evidence type="ECO:0000256" key="8">
    <source>
        <dbReference type="ARBA" id="ARBA00048536"/>
    </source>
</evidence>
<evidence type="ECO:0000256" key="1">
    <source>
        <dbReference type="ARBA" id="ARBA00007169"/>
    </source>
</evidence>
<keyword evidence="13" id="KW-1185">Reference proteome</keyword>
<evidence type="ECO:0000259" key="11">
    <source>
        <dbReference type="Pfam" id="PF00975"/>
    </source>
</evidence>
<dbReference type="GO" id="GO:0016297">
    <property type="term" value="F:fatty acyl-[ACP] hydrolase activity"/>
    <property type="evidence" value="ECO:0007669"/>
    <property type="project" value="UniProtKB-EC"/>
</dbReference>
<dbReference type="Proteomes" id="UP000517678">
    <property type="component" value="Unassembled WGS sequence"/>
</dbReference>
<evidence type="ECO:0000256" key="3">
    <source>
        <dbReference type="ARBA" id="ARBA00022516"/>
    </source>
</evidence>
<keyword evidence="7" id="KW-0275">Fatty acid biosynthesis</keyword>
<dbReference type="PANTHER" id="PTHR11487:SF0">
    <property type="entry name" value="S-ACYL FATTY ACID SYNTHASE THIOESTERASE, MEDIUM CHAIN"/>
    <property type="match status" value="1"/>
</dbReference>
<comment type="catalytic activity">
    <reaction evidence="8">
        <text>(9Z)-octadecenoyl-[ACP] + H2O = (9Z)-octadecenoate + holo-[ACP] + H(+)</text>
        <dbReference type="Rhea" id="RHEA:15057"/>
        <dbReference type="Rhea" id="RHEA-COMP:9685"/>
        <dbReference type="Rhea" id="RHEA-COMP:9924"/>
        <dbReference type="ChEBI" id="CHEBI:15377"/>
        <dbReference type="ChEBI" id="CHEBI:15378"/>
        <dbReference type="ChEBI" id="CHEBI:30823"/>
        <dbReference type="ChEBI" id="CHEBI:64479"/>
        <dbReference type="ChEBI" id="CHEBI:78783"/>
        <dbReference type="EC" id="3.1.2.14"/>
    </reaction>
</comment>
<dbReference type="EMBL" id="VZTF01001785">
    <property type="protein sequence ID" value="NXB01602.1"/>
    <property type="molecule type" value="Genomic_DNA"/>
</dbReference>
<evidence type="ECO:0000256" key="2">
    <source>
        <dbReference type="ARBA" id="ARBA00012480"/>
    </source>
</evidence>
<dbReference type="InterPro" id="IPR012223">
    <property type="entry name" value="TEII"/>
</dbReference>
<feature type="non-terminal residue" evidence="12">
    <location>
        <position position="1"/>
    </location>
</feature>
<sequence>MEKLVACVHKRPSAVCRLICFPWAGGGTSQLAQWGEVFSDSVEVFCIRLPGRETRLEEPFAKDMTSTVNEVTSVLLKELKEKPFAFFGHGFGSYLSFAVARHLKEKYGLEPVHLFMSGGHAPNSAASLALKSTPISDGNDEVLAFLKTLGRTLQFPHDEDIRKQMVLAFREDIRVLQTFSFEKAKMDIPFSCDITCFRGSDDKIYDVQAWQELTSGDTSFYELPGGHFYLLEPSNENFLTKHITRCIENASL</sequence>
<comment type="caution">
    <text evidence="12">The sequence shown here is derived from an EMBL/GenBank/DDBJ whole genome shotgun (WGS) entry which is preliminary data.</text>
</comment>
<keyword evidence="5" id="KW-0276">Fatty acid metabolism</keyword>
<feature type="domain" description="Thioesterase" evidence="11">
    <location>
        <begin position="17"/>
        <end position="243"/>
    </location>
</feature>
<dbReference type="InterPro" id="IPR029058">
    <property type="entry name" value="AB_hydrolase_fold"/>
</dbReference>
<dbReference type="Gene3D" id="3.40.50.1820">
    <property type="entry name" value="alpha/beta hydrolase"/>
    <property type="match status" value="1"/>
</dbReference>
<evidence type="ECO:0000313" key="12">
    <source>
        <dbReference type="EMBL" id="NXB01602.1"/>
    </source>
</evidence>
<dbReference type="PANTHER" id="PTHR11487">
    <property type="entry name" value="THIOESTERASE"/>
    <property type="match status" value="1"/>
</dbReference>
<keyword evidence="3" id="KW-0444">Lipid biosynthesis</keyword>
<evidence type="ECO:0000256" key="7">
    <source>
        <dbReference type="ARBA" id="ARBA00023160"/>
    </source>
</evidence>
<evidence type="ECO:0000256" key="4">
    <source>
        <dbReference type="ARBA" id="ARBA00022801"/>
    </source>
</evidence>
<feature type="non-terminal residue" evidence="12">
    <location>
        <position position="252"/>
    </location>
</feature>
<dbReference type="AlphaFoldDB" id="A0A7K8AM13"/>
<dbReference type="SUPFAM" id="SSF53474">
    <property type="entry name" value="alpha/beta-Hydrolases"/>
    <property type="match status" value="1"/>
</dbReference>
<dbReference type="FunFam" id="3.40.50.1820:FF:000153">
    <property type="entry name" value="Surfactin synthase thioesterase subunit"/>
    <property type="match status" value="1"/>
</dbReference>
<evidence type="ECO:0000313" key="13">
    <source>
        <dbReference type="Proteomes" id="UP000517678"/>
    </source>
</evidence>
<organism evidence="12 13">
    <name type="scientific">Cnemophilus loriae</name>
    <name type="common">Loria's bird-of-paradise</name>
    <dbReference type="NCBI Taxonomy" id="254448"/>
    <lineage>
        <taxon>Eukaryota</taxon>
        <taxon>Metazoa</taxon>
        <taxon>Chordata</taxon>
        <taxon>Craniata</taxon>
        <taxon>Vertebrata</taxon>
        <taxon>Euteleostomi</taxon>
        <taxon>Archelosauria</taxon>
        <taxon>Archosauria</taxon>
        <taxon>Dinosauria</taxon>
        <taxon>Saurischia</taxon>
        <taxon>Theropoda</taxon>
        <taxon>Coelurosauria</taxon>
        <taxon>Aves</taxon>
        <taxon>Neognathae</taxon>
        <taxon>Neoaves</taxon>
        <taxon>Telluraves</taxon>
        <taxon>Australaves</taxon>
        <taxon>Passeriformes</taxon>
        <taxon>Corvoidea</taxon>
        <taxon>Corvidae</taxon>
        <taxon>Cnemophilus</taxon>
    </lineage>
</organism>
<evidence type="ECO:0000256" key="6">
    <source>
        <dbReference type="ARBA" id="ARBA00023098"/>
    </source>
</evidence>
<comment type="similarity">
    <text evidence="1">Belongs to the thioesterase family.</text>
</comment>